<accession>A0A8X6FZV0</accession>
<dbReference type="Pfam" id="PF13177">
    <property type="entry name" value="DNA_pol3_delta2"/>
    <property type="match status" value="1"/>
</dbReference>
<dbReference type="CDD" id="cd00009">
    <property type="entry name" value="AAA"/>
    <property type="match status" value="1"/>
</dbReference>
<comment type="caution">
    <text evidence="1">The sequence shown here is derived from an EMBL/GenBank/DDBJ whole genome shotgun (WGS) entry which is preliminary data.</text>
</comment>
<proteinExistence type="predicted"/>
<evidence type="ECO:0000313" key="2">
    <source>
        <dbReference type="Proteomes" id="UP000887116"/>
    </source>
</evidence>
<organism evidence="1 2">
    <name type="scientific">Trichonephila clavata</name>
    <name type="common">Joro spider</name>
    <name type="synonym">Nephila clavata</name>
    <dbReference type="NCBI Taxonomy" id="2740835"/>
    <lineage>
        <taxon>Eukaryota</taxon>
        <taxon>Metazoa</taxon>
        <taxon>Ecdysozoa</taxon>
        <taxon>Arthropoda</taxon>
        <taxon>Chelicerata</taxon>
        <taxon>Arachnida</taxon>
        <taxon>Araneae</taxon>
        <taxon>Araneomorphae</taxon>
        <taxon>Entelegynae</taxon>
        <taxon>Araneoidea</taxon>
        <taxon>Nephilidae</taxon>
        <taxon>Trichonephila</taxon>
    </lineage>
</organism>
<evidence type="ECO:0000313" key="1">
    <source>
        <dbReference type="EMBL" id="GFQ93370.1"/>
    </source>
</evidence>
<dbReference type="InterPro" id="IPR027417">
    <property type="entry name" value="P-loop_NTPase"/>
</dbReference>
<dbReference type="GO" id="GO:0006261">
    <property type="term" value="P:DNA-templated DNA replication"/>
    <property type="evidence" value="ECO:0007669"/>
    <property type="project" value="TreeGrafter"/>
</dbReference>
<dbReference type="PANTHER" id="PTHR11669:SF8">
    <property type="entry name" value="DNA POLYMERASE III SUBUNIT DELTA"/>
    <property type="match status" value="1"/>
</dbReference>
<gene>
    <name evidence="1" type="ORF">TNCT_295111</name>
</gene>
<protein>
    <recommendedName>
        <fullName evidence="3">DNA polymerase III subunit delta</fullName>
    </recommendedName>
</protein>
<dbReference type="SUPFAM" id="SSF52540">
    <property type="entry name" value="P-loop containing nucleoside triphosphate hydrolases"/>
    <property type="match status" value="1"/>
</dbReference>
<dbReference type="Gene3D" id="3.40.50.300">
    <property type="entry name" value="P-loop containing nucleotide triphosphate hydrolases"/>
    <property type="match status" value="1"/>
</dbReference>
<sequence length="389" mass="44436">MKKVIGHNQAKKKLMNNLSVQSWLVCGKKGIGKATLAKSFSNWLLIKNYNEVALDLHIVEGDTIGIEKVREMKNFLHLSPIQSEHKIAIIDSLEAMTNNAKNAILKILEEPPKNSKIFIISHKPYDIQTTILCRCFQLNLLPLTYDETKQVVSSQCKSDDQTFDEMITLFPGMPGMIINAISSDAYEAYKCFYKFLHDLKNPNMINKVINSEIELELASYIIQAFILGSIKKEVNDVEILLGNEFFEYKKYDPQYSGVSDEYKFVDFGSVKKTHNLKFKEYVGHAPKFFAAEGPIEPGSQNHAIDLFRLVKDGKGSKVGTLADEFGYFDDQNKLHYYNYHKSAESNIYNPENFSIKMINIDVSKIDKFYLIAEQGDIIIHPILENLDIF</sequence>
<dbReference type="EMBL" id="BMAO01024153">
    <property type="protein sequence ID" value="GFQ93370.1"/>
    <property type="molecule type" value="Genomic_DNA"/>
</dbReference>
<dbReference type="AlphaFoldDB" id="A0A8X6FZV0"/>
<dbReference type="InterPro" id="IPR050238">
    <property type="entry name" value="DNA_Rep/Repair_Clamp_Loader"/>
</dbReference>
<dbReference type="PANTHER" id="PTHR11669">
    <property type="entry name" value="REPLICATION FACTOR C / DNA POLYMERASE III GAMMA-TAU SUBUNIT"/>
    <property type="match status" value="1"/>
</dbReference>
<reference evidence="1" key="1">
    <citation type="submission" date="2020-07" db="EMBL/GenBank/DDBJ databases">
        <title>Multicomponent nature underlies the extraordinary mechanical properties of spider dragline silk.</title>
        <authorList>
            <person name="Kono N."/>
            <person name="Nakamura H."/>
            <person name="Mori M."/>
            <person name="Yoshida Y."/>
            <person name="Ohtoshi R."/>
            <person name="Malay A.D."/>
            <person name="Moran D.A.P."/>
            <person name="Tomita M."/>
            <person name="Numata K."/>
            <person name="Arakawa K."/>
        </authorList>
    </citation>
    <scope>NUCLEOTIDE SEQUENCE</scope>
</reference>
<dbReference type="Proteomes" id="UP000887116">
    <property type="component" value="Unassembled WGS sequence"/>
</dbReference>
<dbReference type="OrthoDB" id="8244876at2759"/>
<name>A0A8X6FZV0_TRICU</name>
<evidence type="ECO:0008006" key="3">
    <source>
        <dbReference type="Google" id="ProtNLM"/>
    </source>
</evidence>
<keyword evidence="2" id="KW-1185">Reference proteome</keyword>